<dbReference type="SUPFAM" id="SSF51905">
    <property type="entry name" value="FAD/NAD(P)-binding domain"/>
    <property type="match status" value="1"/>
</dbReference>
<comment type="caution">
    <text evidence="2">The sequence shown here is derived from an EMBL/GenBank/DDBJ whole genome shotgun (WGS) entry which is preliminary data.</text>
</comment>
<dbReference type="EMBL" id="JBBPIX010000017">
    <property type="protein sequence ID" value="MEK6466789.1"/>
    <property type="molecule type" value="Genomic_DNA"/>
</dbReference>
<dbReference type="Gene3D" id="3.50.50.60">
    <property type="entry name" value="FAD/NAD(P)-binding domain"/>
    <property type="match status" value="1"/>
</dbReference>
<evidence type="ECO:0000313" key="2">
    <source>
        <dbReference type="EMBL" id="MEK6466789.1"/>
    </source>
</evidence>
<name>A0ABU9AK30_PSEA5</name>
<evidence type="ECO:0000313" key="3">
    <source>
        <dbReference type="Proteomes" id="UP001367513"/>
    </source>
</evidence>
<dbReference type="Gene3D" id="1.10.405.10">
    <property type="entry name" value="Guanine Nucleotide Dissociation Inhibitor, domain 1"/>
    <property type="match status" value="1"/>
</dbReference>
<dbReference type="Proteomes" id="UP001367513">
    <property type="component" value="Unassembled WGS sequence"/>
</dbReference>
<sequence>MSAPQARPTVAVVGSGVSGLTAAYLLSRSHEVTLYEADSRPGGHAHTHELASSDGGLTHVDSGFIVHNDRTYPNLLRLFGELGVSTQDSDMSMSVRCDGCGLEYAGARKLGGLFPQASNLARPAYLRMLGEVVRFHRHARRVLSEESAGDVTLGAFLAIGGYSRYFVQHFMIPVVSCVWSAGAALSLDYPARYLFTFLDHHGMLGIGGSPQWRTVTGGSRSYVDRVVKQLPAVRTATPVRSVLRSTAGVEVRDDADTVAAFDHVVLATHPDQALAVLGDGATADERAVLGAFTYSRNETWLHHDISLLPRRSGARASWNYLKPACADATGGPGGSDGTAAPVLVSYDMNRLMRLTDPDDWVVTLNGAGRIDPDAVVARMTYEHPVYTPDSVAAQRRLPELNTPVTAYAGAYHGWGFHEDGCASGVRAARALGVSW</sequence>
<dbReference type="InterPro" id="IPR036188">
    <property type="entry name" value="FAD/NAD-bd_sf"/>
</dbReference>
<dbReference type="InterPro" id="IPR050464">
    <property type="entry name" value="Zeta_carotene_desat/Oxidored"/>
</dbReference>
<dbReference type="Pfam" id="PF01593">
    <property type="entry name" value="Amino_oxidase"/>
    <property type="match status" value="1"/>
</dbReference>
<accession>A0ABU9AK30</accession>
<dbReference type="Gene3D" id="3.90.660.10">
    <property type="match status" value="1"/>
</dbReference>
<dbReference type="PANTHER" id="PTHR42923:SF17">
    <property type="entry name" value="AMINE OXIDASE DOMAIN-CONTAINING PROTEIN"/>
    <property type="match status" value="1"/>
</dbReference>
<dbReference type="RefSeq" id="WP_346102003.1">
    <property type="nucleotide sequence ID" value="NZ_BAAAOD010000004.1"/>
</dbReference>
<protein>
    <submittedName>
        <fullName evidence="2">FAD-dependent oxidoreductase</fullName>
    </submittedName>
</protein>
<keyword evidence="3" id="KW-1185">Reference proteome</keyword>
<evidence type="ECO:0000259" key="1">
    <source>
        <dbReference type="Pfam" id="PF01593"/>
    </source>
</evidence>
<organism evidence="2 3">
    <name type="scientific">Pseudonocardia alni subsp. carboxydivorans</name>
    <dbReference type="NCBI Taxonomy" id="415010"/>
    <lineage>
        <taxon>Bacteria</taxon>
        <taxon>Bacillati</taxon>
        <taxon>Actinomycetota</taxon>
        <taxon>Actinomycetes</taxon>
        <taxon>Pseudonocardiales</taxon>
        <taxon>Pseudonocardiaceae</taxon>
        <taxon>Pseudonocardia</taxon>
    </lineage>
</organism>
<gene>
    <name evidence="2" type="ORF">WG925_23875</name>
</gene>
<dbReference type="PANTHER" id="PTHR42923">
    <property type="entry name" value="PROTOPORPHYRINOGEN OXIDASE"/>
    <property type="match status" value="1"/>
</dbReference>
<dbReference type="InterPro" id="IPR002937">
    <property type="entry name" value="Amino_oxidase"/>
</dbReference>
<proteinExistence type="predicted"/>
<reference evidence="2 3" key="1">
    <citation type="submission" date="2024-03" db="EMBL/GenBank/DDBJ databases">
        <title>Draft genome sequence of Pseudonocardia carboxydivorans JCM 14827.</title>
        <authorList>
            <person name="Duangmal K."/>
        </authorList>
    </citation>
    <scope>NUCLEOTIDE SEQUENCE [LARGE SCALE GENOMIC DNA]</scope>
    <source>
        <strain evidence="2 3">JCM 14827</strain>
    </source>
</reference>
<feature type="domain" description="Amine oxidase" evidence="1">
    <location>
        <begin position="17"/>
        <end position="273"/>
    </location>
</feature>